<proteinExistence type="predicted"/>
<sequence length="121" mass="13059">MRPLSAARAGTSPGYLMAVMGVSGRGGLSLAWRRELSAVQAQLNALPFGYAARLSQNFTESSRRKAPTIRGRLSENINAFLSQPVRPAADTNRHGELAIHRVKRPPAKRAGISKPKKLEAA</sequence>
<dbReference type="EMBL" id="OX596097">
    <property type="protein sequence ID" value="CAI9694345.1"/>
    <property type="molecule type" value="Genomic_DNA"/>
</dbReference>
<evidence type="ECO:0000313" key="1">
    <source>
        <dbReference type="EMBL" id="CAI9694345.1"/>
    </source>
</evidence>
<reference evidence="1" key="1">
    <citation type="submission" date="2023-05" db="EMBL/GenBank/DDBJ databases">
        <authorList>
            <consortium name="ELIXIR-Norway"/>
        </authorList>
    </citation>
    <scope>NUCLEOTIDE SEQUENCE</scope>
</reference>
<evidence type="ECO:0000313" key="2">
    <source>
        <dbReference type="Proteomes" id="UP001162501"/>
    </source>
</evidence>
<protein>
    <submittedName>
        <fullName evidence="1">Uncharacterized protein</fullName>
    </submittedName>
</protein>
<organism evidence="1 2">
    <name type="scientific">Rangifer tarandus platyrhynchus</name>
    <name type="common">Svalbard reindeer</name>
    <dbReference type="NCBI Taxonomy" id="3082113"/>
    <lineage>
        <taxon>Eukaryota</taxon>
        <taxon>Metazoa</taxon>
        <taxon>Chordata</taxon>
        <taxon>Craniata</taxon>
        <taxon>Vertebrata</taxon>
        <taxon>Euteleostomi</taxon>
        <taxon>Mammalia</taxon>
        <taxon>Eutheria</taxon>
        <taxon>Laurasiatheria</taxon>
        <taxon>Artiodactyla</taxon>
        <taxon>Ruminantia</taxon>
        <taxon>Pecora</taxon>
        <taxon>Cervidae</taxon>
        <taxon>Odocoileinae</taxon>
        <taxon>Rangifer</taxon>
    </lineage>
</organism>
<gene>
    <name evidence="1" type="ORF">MRATA1EN3_LOCUS5558</name>
</gene>
<dbReference type="Proteomes" id="UP001162501">
    <property type="component" value="Chromosome 13"/>
</dbReference>
<name>A0ACB0E182_RANTA</name>
<accession>A0ACB0E182</accession>